<keyword evidence="1" id="KW-0472">Membrane</keyword>
<gene>
    <name evidence="3" type="ORF">XBFM1_2470006</name>
</gene>
<keyword evidence="1" id="KW-1133">Transmembrane helix</keyword>
<feature type="chain" id="PRO_5001721746" description="Phage-related membrane protein" evidence="2">
    <location>
        <begin position="34"/>
        <end position="88"/>
    </location>
</feature>
<protein>
    <recommendedName>
        <fullName evidence="5">Phage-related membrane protein</fullName>
    </recommendedName>
</protein>
<evidence type="ECO:0000313" key="3">
    <source>
        <dbReference type="EMBL" id="CDH02061.1"/>
    </source>
</evidence>
<comment type="caution">
    <text evidence="3">The sequence shown here is derived from an EMBL/GenBank/DDBJ whole genome shotgun (WGS) entry which is preliminary data.</text>
</comment>
<sequence length="88" mass="8931">MLNKGNSKMSIKSFCKKIALGATLAVSSVFSFADDTVSKAGDVDLSALTSNISFSGVIVAVMAIAGSIITLLAAIAGVKHVLKMVRGA</sequence>
<reference evidence="3" key="1">
    <citation type="submission" date="2013-07" db="EMBL/GenBank/DDBJ databases">
        <title>Sub-species coevolution in mutualistic symbiosis.</title>
        <authorList>
            <person name="Murfin K."/>
            <person name="Klassen J."/>
            <person name="Lee M."/>
            <person name="Forst S."/>
            <person name="Stock P."/>
            <person name="Goodrich-Blair H."/>
        </authorList>
    </citation>
    <scope>NUCLEOTIDE SEQUENCE [LARGE SCALE GENOMIC DNA]</scope>
    <source>
        <strain evidence="3">Feltiae Moldova</strain>
    </source>
</reference>
<evidence type="ECO:0000256" key="2">
    <source>
        <dbReference type="SAM" id="SignalP"/>
    </source>
</evidence>
<accession>A0A077NWM2</accession>
<dbReference type="AlphaFoldDB" id="A0A077NWM2"/>
<feature type="signal peptide" evidence="2">
    <location>
        <begin position="1"/>
        <end position="33"/>
    </location>
</feature>
<evidence type="ECO:0000313" key="4">
    <source>
        <dbReference type="Proteomes" id="UP000028487"/>
    </source>
</evidence>
<dbReference type="Proteomes" id="UP000028487">
    <property type="component" value="Unassembled WGS sequence"/>
</dbReference>
<dbReference type="EMBL" id="CBSV010000165">
    <property type="protein sequence ID" value="CDH02061.1"/>
    <property type="molecule type" value="Genomic_DNA"/>
</dbReference>
<feature type="transmembrane region" description="Helical" evidence="1">
    <location>
        <begin position="57"/>
        <end position="78"/>
    </location>
</feature>
<dbReference type="HOGENOM" id="CLU_195416_0_0_6"/>
<name>A0A077NWM2_XENBV</name>
<proteinExistence type="predicted"/>
<evidence type="ECO:0000256" key="1">
    <source>
        <dbReference type="SAM" id="Phobius"/>
    </source>
</evidence>
<keyword evidence="1" id="KW-0812">Transmembrane</keyword>
<organism evidence="3 4">
    <name type="scientific">Xenorhabdus bovienii str. feltiae Moldova</name>
    <dbReference type="NCBI Taxonomy" id="1398200"/>
    <lineage>
        <taxon>Bacteria</taxon>
        <taxon>Pseudomonadati</taxon>
        <taxon>Pseudomonadota</taxon>
        <taxon>Gammaproteobacteria</taxon>
        <taxon>Enterobacterales</taxon>
        <taxon>Morganellaceae</taxon>
        <taxon>Xenorhabdus</taxon>
    </lineage>
</organism>
<keyword evidence="2" id="KW-0732">Signal</keyword>
<evidence type="ECO:0008006" key="5">
    <source>
        <dbReference type="Google" id="ProtNLM"/>
    </source>
</evidence>